<gene>
    <name evidence="1" type="ORF">C7435_3108</name>
</gene>
<dbReference type="RefSeq" id="WP_121212384.1">
    <property type="nucleotide sequence ID" value="NZ_RBIM01000008.1"/>
</dbReference>
<dbReference type="OrthoDB" id="9969496at2"/>
<reference evidence="1 2" key="1">
    <citation type="submission" date="2018-10" db="EMBL/GenBank/DDBJ databases">
        <title>Genomic Encyclopedia of Type Strains, Phase IV (KMG-IV): sequencing the most valuable type-strain genomes for metagenomic binning, comparative biology and taxonomic classification.</title>
        <authorList>
            <person name="Goeker M."/>
        </authorList>
    </citation>
    <scope>NUCLEOTIDE SEQUENCE [LARGE SCALE GENOMIC DNA]</scope>
    <source>
        <strain evidence="1 2">DSM 4734</strain>
    </source>
</reference>
<dbReference type="Proteomes" id="UP000273675">
    <property type="component" value="Unassembled WGS sequence"/>
</dbReference>
<proteinExistence type="predicted"/>
<protein>
    <submittedName>
        <fullName evidence="1">Uncharacterized protein</fullName>
    </submittedName>
</protein>
<evidence type="ECO:0000313" key="2">
    <source>
        <dbReference type="Proteomes" id="UP000273675"/>
    </source>
</evidence>
<sequence>MSRSADMIWAGMAALLVLGAAWASVWPLPAMEPTETLQSAVVPEDTRPEGWRDAVAQALQPRSAPTARAVAPAQPLARYELVGVVEADSGGWGLFRGNDGLITIPLGGSLDGYVLRSLTPHTAVFELGEDRVTLSRPQR</sequence>
<comment type="caution">
    <text evidence="1">The sequence shown here is derived from an EMBL/GenBank/DDBJ whole genome shotgun (WGS) entry which is preliminary data.</text>
</comment>
<organism evidence="1 2">
    <name type="scientific">Maricaulis maris</name>
    <dbReference type="NCBI Taxonomy" id="74318"/>
    <lineage>
        <taxon>Bacteria</taxon>
        <taxon>Pseudomonadati</taxon>
        <taxon>Pseudomonadota</taxon>
        <taxon>Alphaproteobacteria</taxon>
        <taxon>Maricaulales</taxon>
        <taxon>Maricaulaceae</taxon>
        <taxon>Maricaulis</taxon>
    </lineage>
</organism>
<dbReference type="EMBL" id="RBIM01000008">
    <property type="protein sequence ID" value="RKQ94136.1"/>
    <property type="molecule type" value="Genomic_DNA"/>
</dbReference>
<accession>A0A495CXV8</accession>
<name>A0A495CXV8_9PROT</name>
<dbReference type="AlphaFoldDB" id="A0A495CXV8"/>
<evidence type="ECO:0000313" key="1">
    <source>
        <dbReference type="EMBL" id="RKQ94136.1"/>
    </source>
</evidence>